<dbReference type="OrthoDB" id="561165at2"/>
<dbReference type="AlphaFoldDB" id="A0A4D7QPY4"/>
<evidence type="ECO:0008006" key="3">
    <source>
        <dbReference type="Google" id="ProtNLM"/>
    </source>
</evidence>
<evidence type="ECO:0000313" key="1">
    <source>
        <dbReference type="EMBL" id="QCK86987.1"/>
    </source>
</evidence>
<protein>
    <recommendedName>
        <fullName evidence="3">Glycosyltransferase family 2 protein</fullName>
    </recommendedName>
</protein>
<dbReference type="SUPFAM" id="SSF53448">
    <property type="entry name" value="Nucleotide-diphospho-sugar transferases"/>
    <property type="match status" value="1"/>
</dbReference>
<dbReference type="KEGG" id="paqt:E8L99_15085"/>
<evidence type="ECO:0000313" key="2">
    <source>
        <dbReference type="Proteomes" id="UP000298588"/>
    </source>
</evidence>
<gene>
    <name evidence="1" type="ORF">E8L99_15085</name>
</gene>
<sequence length="271" mass="30072">MKGPSMASEKTQIVIAIPAYDRKLYTDCAASLIALDRALRAAKIEARFLFLPGDPVVQRVRNLAVADVLGDRDATHLLFIDADVRFQPATILRLIKFGEPVVGAAYPKKSYPNERTQRFAPRDLDDFHRAVQDYSVVFDDPKVMSGEALPQGLRGDFAPVQALGAGLLLIRRDALQALSASLPDLKYRPDIPHYVTPQTAGHFYGLFDPFVDPETRTFVAEDHAFFRRWRGLGHTVWCDLAASLDHVGNHTFSGSLAATLKTRREALKKGS</sequence>
<dbReference type="Gene3D" id="3.90.550.10">
    <property type="entry name" value="Spore Coat Polysaccharide Biosynthesis Protein SpsA, Chain A"/>
    <property type="match status" value="1"/>
</dbReference>
<dbReference type="InterPro" id="IPR029044">
    <property type="entry name" value="Nucleotide-diphossugar_trans"/>
</dbReference>
<accession>A0A4D7QPY4</accession>
<dbReference type="RefSeq" id="WP_137100318.1">
    <property type="nucleotide sequence ID" value="NZ_CP039865.1"/>
</dbReference>
<name>A0A4D7QPY4_9HYPH</name>
<organism evidence="1 2">
    <name type="scientific">Phreatobacter aquaticus</name>
    <dbReference type="NCBI Taxonomy" id="2570229"/>
    <lineage>
        <taxon>Bacteria</taxon>
        <taxon>Pseudomonadati</taxon>
        <taxon>Pseudomonadota</taxon>
        <taxon>Alphaproteobacteria</taxon>
        <taxon>Hyphomicrobiales</taxon>
        <taxon>Phreatobacteraceae</taxon>
        <taxon>Phreatobacter</taxon>
    </lineage>
</organism>
<dbReference type="Proteomes" id="UP000298588">
    <property type="component" value="Chromosome"/>
</dbReference>
<proteinExistence type="predicted"/>
<reference evidence="1 2" key="1">
    <citation type="submission" date="2019-04" db="EMBL/GenBank/DDBJ databases">
        <title>Phreatobacter aquaticus sp. nov.</title>
        <authorList>
            <person name="Choi A."/>
            <person name="Baek K."/>
        </authorList>
    </citation>
    <scope>NUCLEOTIDE SEQUENCE [LARGE SCALE GENOMIC DNA]</scope>
    <source>
        <strain evidence="1 2">NMCR1094</strain>
    </source>
</reference>
<dbReference type="EMBL" id="CP039865">
    <property type="protein sequence ID" value="QCK86987.1"/>
    <property type="molecule type" value="Genomic_DNA"/>
</dbReference>
<keyword evidence="2" id="KW-1185">Reference proteome</keyword>